<protein>
    <recommendedName>
        <fullName evidence="6">Protein kinase domain-containing protein</fullName>
    </recommendedName>
</protein>
<dbReference type="Proteomes" id="UP000559027">
    <property type="component" value="Unassembled WGS sequence"/>
</dbReference>
<dbReference type="EMBL" id="JAACJO010000004">
    <property type="protein sequence ID" value="KAF5359102.1"/>
    <property type="molecule type" value="Genomic_DNA"/>
</dbReference>
<evidence type="ECO:0000313" key="7">
    <source>
        <dbReference type="EMBL" id="KAF5359102.1"/>
    </source>
</evidence>
<evidence type="ECO:0000313" key="8">
    <source>
        <dbReference type="Proteomes" id="UP000559027"/>
    </source>
</evidence>
<name>A0A8H5G698_9AGAR</name>
<organism evidence="7 8">
    <name type="scientific">Leucocoprinus leucothites</name>
    <dbReference type="NCBI Taxonomy" id="201217"/>
    <lineage>
        <taxon>Eukaryota</taxon>
        <taxon>Fungi</taxon>
        <taxon>Dikarya</taxon>
        <taxon>Basidiomycota</taxon>
        <taxon>Agaricomycotina</taxon>
        <taxon>Agaricomycetes</taxon>
        <taxon>Agaricomycetidae</taxon>
        <taxon>Agaricales</taxon>
        <taxon>Agaricineae</taxon>
        <taxon>Agaricaceae</taxon>
        <taxon>Leucocoprinus</taxon>
    </lineage>
</organism>
<gene>
    <name evidence="7" type="ORF">D9756_002961</name>
</gene>
<sequence length="1794" mass="202555">MCWKSASIKRFTVTVPQKTTSNTLHGFNNIFNPDSMLTSAAYGDANRGYVVQSSSSAAAAVQQLNHSQIREQSPLSTDQDGDRTVVEGLERHDYQCYALLADVIASPARKALIEELVEADAQTIANFLSQSLFVHGAFSAKQKRIVLHLLSKLSKSAQVFPKTLQLENVQCDLTLAVAGGGYGNIYKGKYEGKQVCVKALRIYEQNKNLKQKLRAQAGELIIWAHVSHRNILPFCGMFFSEERAQRLHDIISGLHFLHELNVIHADLKAKNVIVSETRRAMLADFGISRILMTLTTSSDNIATGTAHWMAPEMFLVDDASPRKEGDIWAFGCICYEDRKILTCRVPFDQFKLVAHLINGFTKRNAVCAKPKVNGWSVVEEKIWTLGEQCRDYDPQLRPKASALLAEIAELNISDSRLLHPETWMKERTDVSINLNHVYDILHRVPDIFPHGYMNRYKQCCTLVMHFTASQVGCTHLTELKLEDAQLMADFLSKLLDDPASLSDSEKITVLHLLSKLVKSAQVFPRSLELTNVQCDFSNPFNEGGSGNIYRGICKGQSVCLKTARVSARSVKTLDIARELRNILPFLGIFFPSVDVHRVALVSPWMENGGILNYLNNFPDTPRIPLLRDIISGLRYLHAFGIIHGDLKARKIFISEAKRAMIADFGLSHFSKAVTSSFINNSSEAVLWQAPELLRRGSALNEETDIWAFGCTCYEVLTGLPPFHEYEVIWDVAAILREGKNVIPRKPLPGSLPHDRWIELNDKIWPLAEKCWECDPKHRPSSDQLLCLITSLNVPDYRSTDSETPKANKHDAAVDYELVYDLLHQIQQAVSNETEYIVKDGTKKEPGIEPVFIRYYWYKLKFWLRTLGSSSDMSHSSPSAGKNSFFKRFFSRERKPSTSHLVIVNPSPLSHPLAPAATVKQAGILDRTDISNQTDVVNQTDILDSGDSGPWWRKAEADNFHIPNLLKPIVQTHACDFLAIQTAKSSIDVSESVLDLLNRKRVKGAELDSSDRHPPPRCHPKTRREIKRGLCSWLDDSHRRWHLIWLSGPAGIGKSALIQSFAEYCAGCSRLGASVFFSKVQMRDNLANVVCTIAYQLAIRHAEYKTLVTQIIANDPSLVEKNLRTQFQQLILQPFSRIRSFQPLLICIDGLDECTGGGMQQEFVKLVSEYIRSSRGTHSLLWLISSRSDSRTEIAFARAKLSIDYGHLQLTCDVDDVYHILKDGLQAINDKYGLSNVAWPAESILQELSSQVGGFPIMASCLLRFIGDETHSPDSQLDSCMQYFKATRRSPLPINPFQELDTCYKRIMNDIPPSVTSIVRLILAFCIHFQFPPRGSQSDPLRRVAEFLHLDWESFDVALQHLRAVVDVNPHDSAQPPLKFFHMSFVDFLLNPGRSGHFSLDMEQARVHLDMLSDHSPVNTEDREQNLKGRASDSTLEAQCRTLLVKIAASVGEQRQLVGLRGLDAHAMADFLSKLLRDQRKSLPTHVKRTLLSLLVKLVKSAQVFPNSFELQDVRCDLLHPIYESGLANIYRGEYNQIPVCLKASRISSKTHESVNRVRVHRVSLVSPWMRDGDLEQYLNAVPKVPRIPLKRVSTPTQLYDIISGLRYLHELDIVHGDLKARAMLADFGSSRVSQLLTTTNNGTGTTHWRAPELFRKSTVPNRASDVWAFGCVCYEVLTGLTPFQDLEDWELGIAFYERTAVLQRPEREALPKETWIELEKIWPIAERCWGYDSQLRPTSDELLNCLAFLNSSDDRLPNPEVLEGKEIDITIDYDCIYRILHQIQESASDSREKI</sequence>
<comment type="caution">
    <text evidence="7">The sequence shown here is derived from an EMBL/GenBank/DDBJ whole genome shotgun (WGS) entry which is preliminary data.</text>
</comment>
<feature type="domain" description="Protein kinase" evidence="6">
    <location>
        <begin position="534"/>
        <end position="791"/>
    </location>
</feature>
<reference evidence="7 8" key="1">
    <citation type="journal article" date="2020" name="ISME J.">
        <title>Uncovering the hidden diversity of litter-decomposition mechanisms in mushroom-forming fungi.</title>
        <authorList>
            <person name="Floudas D."/>
            <person name="Bentzer J."/>
            <person name="Ahren D."/>
            <person name="Johansson T."/>
            <person name="Persson P."/>
            <person name="Tunlid A."/>
        </authorList>
    </citation>
    <scope>NUCLEOTIDE SEQUENCE [LARGE SCALE GENOMIC DNA]</scope>
    <source>
        <strain evidence="7 8">CBS 146.42</strain>
    </source>
</reference>
<dbReference type="InterPro" id="IPR056884">
    <property type="entry name" value="NPHP3-like_N"/>
</dbReference>
<evidence type="ECO:0000256" key="2">
    <source>
        <dbReference type="ARBA" id="ARBA00022737"/>
    </source>
</evidence>
<dbReference type="OrthoDB" id="4062651at2759"/>
<keyword evidence="4" id="KW-0418">Kinase</keyword>
<evidence type="ECO:0000256" key="1">
    <source>
        <dbReference type="ARBA" id="ARBA00022679"/>
    </source>
</evidence>
<dbReference type="Gene3D" id="3.30.200.20">
    <property type="entry name" value="Phosphorylase Kinase, domain 1"/>
    <property type="match status" value="1"/>
</dbReference>
<dbReference type="Pfam" id="PF00069">
    <property type="entry name" value="Pkinase"/>
    <property type="match status" value="3"/>
</dbReference>
<feature type="domain" description="Protein kinase" evidence="6">
    <location>
        <begin position="31"/>
        <end position="422"/>
    </location>
</feature>
<keyword evidence="1" id="KW-0808">Transferase</keyword>
<dbReference type="SUPFAM" id="SSF52540">
    <property type="entry name" value="P-loop containing nucleoside triphosphate hydrolases"/>
    <property type="match status" value="1"/>
</dbReference>
<dbReference type="InterPro" id="IPR027417">
    <property type="entry name" value="P-loop_NTPase"/>
</dbReference>
<dbReference type="PROSITE" id="PS00108">
    <property type="entry name" value="PROTEIN_KINASE_ST"/>
    <property type="match status" value="1"/>
</dbReference>
<feature type="domain" description="Protein kinase" evidence="6">
    <location>
        <begin position="1459"/>
        <end position="1749"/>
    </location>
</feature>
<dbReference type="Gene3D" id="3.40.50.300">
    <property type="entry name" value="P-loop containing nucleotide triphosphate hydrolases"/>
    <property type="match status" value="1"/>
</dbReference>
<evidence type="ECO:0000256" key="5">
    <source>
        <dbReference type="ARBA" id="ARBA00022840"/>
    </source>
</evidence>
<keyword evidence="8" id="KW-1185">Reference proteome</keyword>
<accession>A0A8H5G698</accession>
<dbReference type="InterPro" id="IPR011009">
    <property type="entry name" value="Kinase-like_dom_sf"/>
</dbReference>
<keyword evidence="5" id="KW-0067">ATP-binding</keyword>
<dbReference type="SMART" id="SM00220">
    <property type="entry name" value="S_TKc"/>
    <property type="match status" value="3"/>
</dbReference>
<dbReference type="GO" id="GO:0005524">
    <property type="term" value="F:ATP binding"/>
    <property type="evidence" value="ECO:0007669"/>
    <property type="project" value="UniProtKB-KW"/>
</dbReference>
<evidence type="ECO:0000256" key="4">
    <source>
        <dbReference type="ARBA" id="ARBA00022777"/>
    </source>
</evidence>
<dbReference type="GO" id="GO:0004674">
    <property type="term" value="F:protein serine/threonine kinase activity"/>
    <property type="evidence" value="ECO:0007669"/>
    <property type="project" value="TreeGrafter"/>
</dbReference>
<proteinExistence type="predicted"/>
<keyword evidence="2" id="KW-0677">Repeat</keyword>
<dbReference type="PANTHER" id="PTHR44329:SF288">
    <property type="entry name" value="MITOGEN-ACTIVATED PROTEIN KINASE KINASE KINASE 20"/>
    <property type="match status" value="1"/>
</dbReference>
<dbReference type="Pfam" id="PF24883">
    <property type="entry name" value="NPHP3_N"/>
    <property type="match status" value="1"/>
</dbReference>
<keyword evidence="3" id="KW-0547">Nucleotide-binding</keyword>
<dbReference type="InterPro" id="IPR008271">
    <property type="entry name" value="Ser/Thr_kinase_AS"/>
</dbReference>
<dbReference type="InterPro" id="IPR000719">
    <property type="entry name" value="Prot_kinase_dom"/>
</dbReference>
<dbReference type="PANTHER" id="PTHR44329">
    <property type="entry name" value="SERINE/THREONINE-PROTEIN KINASE TNNI3K-RELATED"/>
    <property type="match status" value="1"/>
</dbReference>
<evidence type="ECO:0000259" key="6">
    <source>
        <dbReference type="PROSITE" id="PS50011"/>
    </source>
</evidence>
<evidence type="ECO:0000256" key="3">
    <source>
        <dbReference type="ARBA" id="ARBA00022741"/>
    </source>
</evidence>
<dbReference type="PROSITE" id="PS50011">
    <property type="entry name" value="PROTEIN_KINASE_DOM"/>
    <property type="match status" value="3"/>
</dbReference>
<dbReference type="InterPro" id="IPR051681">
    <property type="entry name" value="Ser/Thr_Kinases-Pseudokinases"/>
</dbReference>
<dbReference type="SUPFAM" id="SSF56112">
    <property type="entry name" value="Protein kinase-like (PK-like)"/>
    <property type="match status" value="3"/>
</dbReference>
<dbReference type="Gene3D" id="1.10.510.10">
    <property type="entry name" value="Transferase(Phosphotransferase) domain 1"/>
    <property type="match status" value="3"/>
</dbReference>